<evidence type="ECO:0000256" key="2">
    <source>
        <dbReference type="ARBA" id="ARBA00004906"/>
    </source>
</evidence>
<name>I0YM35_COCSC</name>
<dbReference type="eggNOG" id="KOG2879">
    <property type="taxonomic scope" value="Eukaryota"/>
</dbReference>
<evidence type="ECO:0000256" key="14">
    <source>
        <dbReference type="ARBA" id="ARBA00023140"/>
    </source>
</evidence>
<keyword evidence="9" id="KW-0833">Ubl conjugation pathway</keyword>
<evidence type="ECO:0000256" key="16">
    <source>
        <dbReference type="ARBA" id="ARBA00034438"/>
    </source>
</evidence>
<dbReference type="GO" id="GO:0016558">
    <property type="term" value="P:protein import into peroxisome matrix"/>
    <property type="evidence" value="ECO:0007669"/>
    <property type="project" value="InterPro"/>
</dbReference>
<keyword evidence="11" id="KW-0653">Protein transport</keyword>
<keyword evidence="6" id="KW-0812">Transmembrane</keyword>
<dbReference type="Proteomes" id="UP000007264">
    <property type="component" value="Unassembled WGS sequence"/>
</dbReference>
<dbReference type="EMBL" id="AGSI01000019">
    <property type="protein sequence ID" value="EIE19454.1"/>
    <property type="molecule type" value="Genomic_DNA"/>
</dbReference>
<dbReference type="AlphaFoldDB" id="I0YM35"/>
<dbReference type="InterPro" id="IPR025654">
    <property type="entry name" value="PEX2/10"/>
</dbReference>
<dbReference type="Pfam" id="PF00097">
    <property type="entry name" value="zf-C3HC4"/>
    <property type="match status" value="1"/>
</dbReference>
<dbReference type="InterPro" id="IPR006845">
    <property type="entry name" value="Pex_N"/>
</dbReference>
<dbReference type="STRING" id="574566.I0YM35"/>
<dbReference type="InterPro" id="IPR018957">
    <property type="entry name" value="Znf_C3HC4_RING-type"/>
</dbReference>
<dbReference type="GO" id="GO:0005778">
    <property type="term" value="C:peroxisomal membrane"/>
    <property type="evidence" value="ECO:0007669"/>
    <property type="project" value="UniProtKB-SubCell"/>
</dbReference>
<dbReference type="SUPFAM" id="SSF57850">
    <property type="entry name" value="RING/U-box"/>
    <property type="match status" value="1"/>
</dbReference>
<evidence type="ECO:0000256" key="8">
    <source>
        <dbReference type="ARBA" id="ARBA00022771"/>
    </source>
</evidence>
<dbReference type="InterPro" id="IPR001841">
    <property type="entry name" value="Znf_RING"/>
</dbReference>
<evidence type="ECO:0000256" key="11">
    <source>
        <dbReference type="ARBA" id="ARBA00022927"/>
    </source>
</evidence>
<reference evidence="20 21" key="1">
    <citation type="journal article" date="2012" name="Genome Biol.">
        <title>The genome of the polar eukaryotic microalga coccomyxa subellipsoidea reveals traits of cold adaptation.</title>
        <authorList>
            <person name="Blanc G."/>
            <person name="Agarkova I."/>
            <person name="Grimwood J."/>
            <person name="Kuo A."/>
            <person name="Brueggeman A."/>
            <person name="Dunigan D."/>
            <person name="Gurnon J."/>
            <person name="Ladunga I."/>
            <person name="Lindquist E."/>
            <person name="Lucas S."/>
            <person name="Pangilinan J."/>
            <person name="Proschold T."/>
            <person name="Salamov A."/>
            <person name="Schmutz J."/>
            <person name="Weeks D."/>
            <person name="Yamada T."/>
            <person name="Claverie J.M."/>
            <person name="Grigoriev I."/>
            <person name="Van Etten J."/>
            <person name="Lomsadze A."/>
            <person name="Borodovsky M."/>
        </authorList>
    </citation>
    <scope>NUCLEOTIDE SEQUENCE [LARGE SCALE GENOMIC DNA]</scope>
    <source>
        <strain evidence="20 21">C-169</strain>
    </source>
</reference>
<dbReference type="OrthoDB" id="1701437at2759"/>
<gene>
    <name evidence="20" type="ORF">COCSUDRAFT_38277</name>
</gene>
<dbReference type="GO" id="GO:0008270">
    <property type="term" value="F:zinc ion binding"/>
    <property type="evidence" value="ECO:0007669"/>
    <property type="project" value="UniProtKB-KW"/>
</dbReference>
<keyword evidence="10" id="KW-0862">Zinc</keyword>
<keyword evidence="14" id="KW-0576">Peroxisome</keyword>
<dbReference type="CDD" id="cd16526">
    <property type="entry name" value="RING-HC_PEX2"/>
    <property type="match status" value="1"/>
</dbReference>
<evidence type="ECO:0000256" key="6">
    <source>
        <dbReference type="ARBA" id="ARBA00022692"/>
    </source>
</evidence>
<dbReference type="KEGG" id="csl:COCSUDRAFT_38277"/>
<evidence type="ECO:0000313" key="21">
    <source>
        <dbReference type="Proteomes" id="UP000007264"/>
    </source>
</evidence>
<dbReference type="Gene3D" id="3.30.40.10">
    <property type="entry name" value="Zinc/RING finger domain, C3HC4 (zinc finger)"/>
    <property type="match status" value="1"/>
</dbReference>
<dbReference type="InterPro" id="IPR013083">
    <property type="entry name" value="Znf_RING/FYVE/PHD"/>
</dbReference>
<protein>
    <recommendedName>
        <fullName evidence="17">RING-type E3 ubiquitin transferase (cysteine targeting)</fullName>
        <ecNumber evidence="17">2.3.2.36</ecNumber>
    </recommendedName>
    <alternativeName>
        <fullName evidence="15">Peroxin-2</fullName>
    </alternativeName>
</protein>
<accession>I0YM35</accession>
<keyword evidence="12" id="KW-1133">Transmembrane helix</keyword>
<evidence type="ECO:0000313" key="20">
    <source>
        <dbReference type="EMBL" id="EIE19454.1"/>
    </source>
</evidence>
<dbReference type="EC" id="2.3.2.36" evidence="17"/>
<dbReference type="GO" id="GO:0061630">
    <property type="term" value="F:ubiquitin protein ligase activity"/>
    <property type="evidence" value="ECO:0007669"/>
    <property type="project" value="UniProtKB-EC"/>
</dbReference>
<feature type="domain" description="RING-type" evidence="19">
    <location>
        <begin position="239"/>
        <end position="280"/>
    </location>
</feature>
<evidence type="ECO:0000256" key="13">
    <source>
        <dbReference type="ARBA" id="ARBA00023136"/>
    </source>
</evidence>
<keyword evidence="21" id="KW-1185">Reference proteome</keyword>
<evidence type="ECO:0000256" key="1">
    <source>
        <dbReference type="ARBA" id="ARBA00004585"/>
    </source>
</evidence>
<dbReference type="InterPro" id="IPR017907">
    <property type="entry name" value="Znf_RING_CS"/>
</dbReference>
<dbReference type="InterPro" id="IPR045859">
    <property type="entry name" value="RING-HC_PEX2"/>
</dbReference>
<evidence type="ECO:0000256" key="3">
    <source>
        <dbReference type="ARBA" id="ARBA00008704"/>
    </source>
</evidence>
<evidence type="ECO:0000256" key="17">
    <source>
        <dbReference type="ARBA" id="ARBA00034523"/>
    </source>
</evidence>
<keyword evidence="13" id="KW-0472">Membrane</keyword>
<proteinExistence type="inferred from homology"/>
<organism evidence="20 21">
    <name type="scientific">Coccomyxa subellipsoidea (strain C-169)</name>
    <name type="common">Green microalga</name>
    <dbReference type="NCBI Taxonomy" id="574566"/>
    <lineage>
        <taxon>Eukaryota</taxon>
        <taxon>Viridiplantae</taxon>
        <taxon>Chlorophyta</taxon>
        <taxon>core chlorophytes</taxon>
        <taxon>Trebouxiophyceae</taxon>
        <taxon>Trebouxiophyceae incertae sedis</taxon>
        <taxon>Coccomyxaceae</taxon>
        <taxon>Coccomyxa</taxon>
        <taxon>Coccomyxa subellipsoidea</taxon>
    </lineage>
</organism>
<evidence type="ECO:0000256" key="12">
    <source>
        <dbReference type="ARBA" id="ARBA00022989"/>
    </source>
</evidence>
<comment type="caution">
    <text evidence="20">The sequence shown here is derived from an EMBL/GenBank/DDBJ whole genome shotgun (WGS) entry which is preliminary data.</text>
</comment>
<evidence type="ECO:0000256" key="7">
    <source>
        <dbReference type="ARBA" id="ARBA00022723"/>
    </source>
</evidence>
<dbReference type="PANTHER" id="PTHR48178">
    <property type="entry name" value="PEROXISOME BIOGENESIS FACTOR 2"/>
    <property type="match status" value="1"/>
</dbReference>
<dbReference type="GeneID" id="17037422"/>
<comment type="catalytic activity">
    <reaction evidence="16">
        <text>[E2 ubiquitin-conjugating enzyme]-S-ubiquitinyl-L-cysteine + [acceptor protein]-L-cysteine = [E2 ubiquitin-conjugating enzyme]-L-cysteine + [acceptor protein]-S-ubiquitinyl-L-cysteine.</text>
        <dbReference type="EC" id="2.3.2.36"/>
    </reaction>
</comment>
<comment type="similarity">
    <text evidence="3">Belongs to the pex2/pex10/pex12 family.</text>
</comment>
<keyword evidence="8 18" id="KW-0863">Zinc-finger</keyword>
<keyword evidence="5" id="KW-0808">Transferase</keyword>
<comment type="subcellular location">
    <subcellularLocation>
        <location evidence="1">Peroxisome membrane</location>
        <topology evidence="1">Multi-pass membrane protein</topology>
    </subcellularLocation>
</comment>
<evidence type="ECO:0000259" key="19">
    <source>
        <dbReference type="PROSITE" id="PS50089"/>
    </source>
</evidence>
<evidence type="ECO:0000256" key="10">
    <source>
        <dbReference type="ARBA" id="ARBA00022833"/>
    </source>
</evidence>
<evidence type="ECO:0000256" key="15">
    <source>
        <dbReference type="ARBA" id="ARBA00032511"/>
    </source>
</evidence>
<dbReference type="Pfam" id="PF04757">
    <property type="entry name" value="Pex2_Pex12"/>
    <property type="match status" value="1"/>
</dbReference>
<keyword evidence="7" id="KW-0479">Metal-binding</keyword>
<dbReference type="PROSITE" id="PS50089">
    <property type="entry name" value="ZF_RING_2"/>
    <property type="match status" value="1"/>
</dbReference>
<dbReference type="PROSITE" id="PS00518">
    <property type="entry name" value="ZF_RING_1"/>
    <property type="match status" value="1"/>
</dbReference>
<keyword evidence="4" id="KW-0813">Transport</keyword>
<evidence type="ECO:0000256" key="4">
    <source>
        <dbReference type="ARBA" id="ARBA00022448"/>
    </source>
</evidence>
<comment type="pathway">
    <text evidence="2">Protein modification; protein ubiquitination.</text>
</comment>
<sequence length="298" mass="33865">MRASQLDAARLDSELTAMLREQFMRIFSLCQPRLITALQPELTLFLDILIFRFTVWSGRPTPGSALMNLRYRNERQASSPAQPGRSGLEGAGLNRMQRTTYGLGVVVLRYIWARTDQLAATQHWGDQPRGSWGRLMWRSMRWAESAFKLASLLNFLLFLRYGRYRSVLERLLGARLVYSKGSMARALSFEYLNRQLVWHELSELLLFLLPLINVGRIKALVIYFLIADGSSGSDSRQLCAICGASEIHVPYSAVPCGHRFCYYCLRARTQSDPSYKCPQCGAGISAMRRWRPGLASIP</sequence>
<evidence type="ECO:0000256" key="5">
    <source>
        <dbReference type="ARBA" id="ARBA00022679"/>
    </source>
</evidence>
<dbReference type="PANTHER" id="PTHR48178:SF1">
    <property type="entry name" value="PEROXISOME BIOGENESIS FACTOR 2"/>
    <property type="match status" value="1"/>
</dbReference>
<evidence type="ECO:0000256" key="18">
    <source>
        <dbReference type="PROSITE-ProRule" id="PRU00175"/>
    </source>
</evidence>
<dbReference type="RefSeq" id="XP_005643998.1">
    <property type="nucleotide sequence ID" value="XM_005643941.1"/>
</dbReference>
<dbReference type="SMART" id="SM00184">
    <property type="entry name" value="RING"/>
    <property type="match status" value="1"/>
</dbReference>
<evidence type="ECO:0000256" key="9">
    <source>
        <dbReference type="ARBA" id="ARBA00022786"/>
    </source>
</evidence>